<evidence type="ECO:0000313" key="3">
    <source>
        <dbReference type="EMBL" id="KAF0745393.1"/>
    </source>
</evidence>
<gene>
    <name evidence="3" type="ORF">Ae201684_000413</name>
</gene>
<feature type="region of interest" description="Disordered" evidence="1">
    <location>
        <begin position="122"/>
        <end position="169"/>
    </location>
</feature>
<keyword evidence="2" id="KW-0472">Membrane</keyword>
<proteinExistence type="predicted"/>
<feature type="transmembrane region" description="Helical" evidence="2">
    <location>
        <begin position="221"/>
        <end position="242"/>
    </location>
</feature>
<evidence type="ECO:0000256" key="2">
    <source>
        <dbReference type="SAM" id="Phobius"/>
    </source>
</evidence>
<evidence type="ECO:0000256" key="1">
    <source>
        <dbReference type="SAM" id="MobiDB-lite"/>
    </source>
</evidence>
<sequence>MEVLSNHLIKDRHMMVLQMIQTKEEGMERDILHFAMRNVLAFLSFGLATIAAATSLQCRSNSLCSLRSGLACNMSIGTCPPCIYANQSVVLCYEKENLSEHCPTLSNLVLAIDCDSETPSVNLTKPTASPQTAPETTAPTTAPPTTVLPSTTSPPQSTTSTPLLNDLPLVSSAPPTSLVPLLGATTPTATSAVPAPAPLQTTTDALQAESATKPPLNMTTIYMIAGGVVLGLGIIIGCCCLCKRRRRQQQPYLPEVHTSKESIKAIMASHKLQYPQKQLHPPPSHAMQLMDSQRSLKYIAPTSASFCGLALDKEEDIFSTMFSRFRTTNDMVNDSEDGFSALSMISSTDSVDQSPTRERGIDV</sequence>
<feature type="compositionally biased region" description="Low complexity" evidence="1">
    <location>
        <begin position="126"/>
        <end position="162"/>
    </location>
</feature>
<evidence type="ECO:0000313" key="4">
    <source>
        <dbReference type="Proteomes" id="UP000481153"/>
    </source>
</evidence>
<dbReference type="Proteomes" id="UP000481153">
    <property type="component" value="Unassembled WGS sequence"/>
</dbReference>
<dbReference type="AlphaFoldDB" id="A0A6G0XXC9"/>
<protein>
    <submittedName>
        <fullName evidence="3">Uncharacterized protein</fullName>
    </submittedName>
</protein>
<keyword evidence="2" id="KW-1133">Transmembrane helix</keyword>
<reference evidence="3 4" key="1">
    <citation type="submission" date="2019-07" db="EMBL/GenBank/DDBJ databases">
        <title>Genomics analysis of Aphanomyces spp. identifies a new class of oomycete effector associated with host adaptation.</title>
        <authorList>
            <person name="Gaulin E."/>
        </authorList>
    </citation>
    <scope>NUCLEOTIDE SEQUENCE [LARGE SCALE GENOMIC DNA]</scope>
    <source>
        <strain evidence="3 4">ATCC 201684</strain>
    </source>
</reference>
<dbReference type="VEuPathDB" id="FungiDB:AeMF1_014183"/>
<keyword evidence="4" id="KW-1185">Reference proteome</keyword>
<name>A0A6G0XXC9_9STRA</name>
<dbReference type="EMBL" id="VJMJ01000002">
    <property type="protein sequence ID" value="KAF0745393.1"/>
    <property type="molecule type" value="Genomic_DNA"/>
</dbReference>
<organism evidence="3 4">
    <name type="scientific">Aphanomyces euteiches</name>
    <dbReference type="NCBI Taxonomy" id="100861"/>
    <lineage>
        <taxon>Eukaryota</taxon>
        <taxon>Sar</taxon>
        <taxon>Stramenopiles</taxon>
        <taxon>Oomycota</taxon>
        <taxon>Saprolegniomycetes</taxon>
        <taxon>Saprolegniales</taxon>
        <taxon>Verrucalvaceae</taxon>
        <taxon>Aphanomyces</taxon>
    </lineage>
</organism>
<accession>A0A6G0XXC9</accession>
<comment type="caution">
    <text evidence="3">The sequence shown here is derived from an EMBL/GenBank/DDBJ whole genome shotgun (WGS) entry which is preliminary data.</text>
</comment>
<keyword evidence="2" id="KW-0812">Transmembrane</keyword>